<dbReference type="EMBL" id="RYYV01000006">
    <property type="protein sequence ID" value="RUL76168.1"/>
    <property type="molecule type" value="Genomic_DNA"/>
</dbReference>
<dbReference type="Pfam" id="PF13466">
    <property type="entry name" value="STAS_2"/>
    <property type="match status" value="1"/>
</dbReference>
<evidence type="ECO:0000313" key="3">
    <source>
        <dbReference type="Proteomes" id="UP000274358"/>
    </source>
</evidence>
<protein>
    <submittedName>
        <fullName evidence="2">STAS domain-containing protein</fullName>
    </submittedName>
</protein>
<organism evidence="2 3">
    <name type="scientific">Dyella choica</name>
    <dbReference type="NCBI Taxonomy" id="1927959"/>
    <lineage>
        <taxon>Bacteria</taxon>
        <taxon>Pseudomonadati</taxon>
        <taxon>Pseudomonadota</taxon>
        <taxon>Gammaproteobacteria</taxon>
        <taxon>Lysobacterales</taxon>
        <taxon>Rhodanobacteraceae</taxon>
        <taxon>Dyella</taxon>
    </lineage>
</organism>
<dbReference type="InterPro" id="IPR052746">
    <property type="entry name" value="MlaB_ABC_Transporter"/>
</dbReference>
<dbReference type="Gene3D" id="3.30.750.24">
    <property type="entry name" value="STAS domain"/>
    <property type="match status" value="1"/>
</dbReference>
<accession>A0A3S0SAG6</accession>
<dbReference type="InterPro" id="IPR002645">
    <property type="entry name" value="STAS_dom"/>
</dbReference>
<evidence type="ECO:0000259" key="1">
    <source>
        <dbReference type="PROSITE" id="PS50801"/>
    </source>
</evidence>
<comment type="caution">
    <text evidence="2">The sequence shown here is derived from an EMBL/GenBank/DDBJ whole genome shotgun (WGS) entry which is preliminary data.</text>
</comment>
<dbReference type="Proteomes" id="UP000274358">
    <property type="component" value="Unassembled WGS sequence"/>
</dbReference>
<dbReference type="PANTHER" id="PTHR35849:SF2">
    <property type="entry name" value="BLR2341 PROTEIN"/>
    <property type="match status" value="1"/>
</dbReference>
<feature type="domain" description="STAS" evidence="1">
    <location>
        <begin position="95"/>
        <end position="167"/>
    </location>
</feature>
<evidence type="ECO:0000313" key="2">
    <source>
        <dbReference type="EMBL" id="RUL76168.1"/>
    </source>
</evidence>
<keyword evidence="3" id="KW-1185">Reference proteome</keyword>
<dbReference type="PANTHER" id="PTHR35849">
    <property type="entry name" value="BLR2341 PROTEIN"/>
    <property type="match status" value="1"/>
</dbReference>
<proteinExistence type="predicted"/>
<dbReference type="InterPro" id="IPR036513">
    <property type="entry name" value="STAS_dom_sf"/>
</dbReference>
<dbReference type="InterPro" id="IPR058548">
    <property type="entry name" value="MlaB-like_STAS"/>
</dbReference>
<gene>
    <name evidence="2" type="ORF">EKH80_10720</name>
</gene>
<dbReference type="PROSITE" id="PS50801">
    <property type="entry name" value="STAS"/>
    <property type="match status" value="1"/>
</dbReference>
<reference evidence="2 3" key="1">
    <citation type="submission" date="2018-12" db="EMBL/GenBank/DDBJ databases">
        <title>Dyella dinghuensis sp. nov. DHOA06 and Dyella choica sp. nov. 4M-K27, isolated from forest soil.</title>
        <authorList>
            <person name="Qiu L.-H."/>
            <person name="Gao Z.-H."/>
        </authorList>
    </citation>
    <scope>NUCLEOTIDE SEQUENCE [LARGE SCALE GENOMIC DNA]</scope>
    <source>
        <strain evidence="2 3">4M-K27</strain>
    </source>
</reference>
<dbReference type="SUPFAM" id="SSF52091">
    <property type="entry name" value="SpoIIaa-like"/>
    <property type="match status" value="1"/>
</dbReference>
<sequence>MQWVSACAGGTLGLPRIISWGMQAGMTIPASRGCVHGHAGFGNPAYAKAAQLAADKSRTDQPSEVTTMGGKSKQDARVSMPVDCRIAEVGAMHAQLRGALESSRIVLDGSAVDRVDTAALQLLVVFQREAKKRERQVQWAQVSAPLHDAASQLGLAEALALPARRPA</sequence>
<dbReference type="AlphaFoldDB" id="A0A3S0SAG6"/>
<name>A0A3S0SAG6_9GAMM</name>